<accession>A0A7W8NGH5</accession>
<sequence length="103" mass="11857">MFNLFRKPPANPNVKQDDAQTFRVRVRTVRHGEIVEFRFTKGAHIGIDDDGNYVFRKPVVSPQHLDRGELVVQFNNRYQVLSTTGDGVEFVPVAEWEDGGRDR</sequence>
<evidence type="ECO:0000313" key="2">
    <source>
        <dbReference type="Proteomes" id="UP000552709"/>
    </source>
</evidence>
<dbReference type="RefSeq" id="WP_184135690.1">
    <property type="nucleotide sequence ID" value="NZ_JACHFL010000013.1"/>
</dbReference>
<dbReference type="Proteomes" id="UP000552709">
    <property type="component" value="Unassembled WGS sequence"/>
</dbReference>
<keyword evidence="2" id="KW-1185">Reference proteome</keyword>
<organism evidence="1 2">
    <name type="scientific">Deinococcus humi</name>
    <dbReference type="NCBI Taxonomy" id="662880"/>
    <lineage>
        <taxon>Bacteria</taxon>
        <taxon>Thermotogati</taxon>
        <taxon>Deinococcota</taxon>
        <taxon>Deinococci</taxon>
        <taxon>Deinococcales</taxon>
        <taxon>Deinococcaceae</taxon>
        <taxon>Deinococcus</taxon>
    </lineage>
</organism>
<protein>
    <submittedName>
        <fullName evidence="1">Uncharacterized protein</fullName>
    </submittedName>
</protein>
<name>A0A7W8NGH5_9DEIO</name>
<evidence type="ECO:0000313" key="1">
    <source>
        <dbReference type="EMBL" id="MBB5364800.1"/>
    </source>
</evidence>
<dbReference type="AlphaFoldDB" id="A0A7W8NGH5"/>
<reference evidence="1 2" key="1">
    <citation type="submission" date="2020-08" db="EMBL/GenBank/DDBJ databases">
        <title>Genomic Encyclopedia of Type Strains, Phase IV (KMG-IV): sequencing the most valuable type-strain genomes for metagenomic binning, comparative biology and taxonomic classification.</title>
        <authorList>
            <person name="Goeker M."/>
        </authorList>
    </citation>
    <scope>NUCLEOTIDE SEQUENCE [LARGE SCALE GENOMIC DNA]</scope>
    <source>
        <strain evidence="1 2">DSM 27939</strain>
    </source>
</reference>
<dbReference type="EMBL" id="JACHFL010000013">
    <property type="protein sequence ID" value="MBB5364800.1"/>
    <property type="molecule type" value="Genomic_DNA"/>
</dbReference>
<comment type="caution">
    <text evidence="1">The sequence shown here is derived from an EMBL/GenBank/DDBJ whole genome shotgun (WGS) entry which is preliminary data.</text>
</comment>
<proteinExistence type="predicted"/>
<gene>
    <name evidence="1" type="ORF">HNQ08_003913</name>
</gene>